<proteinExistence type="predicted"/>
<evidence type="ECO:0000313" key="1">
    <source>
        <dbReference type="EMBL" id="ETO07249.1"/>
    </source>
</evidence>
<protein>
    <submittedName>
        <fullName evidence="1">Uncharacterized protein</fullName>
    </submittedName>
</protein>
<dbReference type="Proteomes" id="UP000023152">
    <property type="component" value="Unassembled WGS sequence"/>
</dbReference>
<sequence length="169" mass="19737">MLSLVKCFDDRVITSFCSFIALFFFKKKKKEFSDPSPFPEKISMFFFFLKKRDVWDILRVGFDKFFAGIFELIIADVIVILLDEVMQCGYGMGSGISLLSRRTFATRLFKFVAKCYQFNGNRGRLCYRDLLPSYMYGEIINCCENKFVKLSKLSSLIVWLMTLKSLKCI</sequence>
<evidence type="ECO:0000313" key="2">
    <source>
        <dbReference type="Proteomes" id="UP000023152"/>
    </source>
</evidence>
<dbReference type="InterPro" id="IPR023201">
    <property type="entry name" value="SecY_dom_sf"/>
</dbReference>
<comment type="caution">
    <text evidence="1">The sequence shown here is derived from an EMBL/GenBank/DDBJ whole genome shotgun (WGS) entry which is preliminary data.</text>
</comment>
<dbReference type="EMBL" id="ASPP01026332">
    <property type="protein sequence ID" value="ETO07249.1"/>
    <property type="molecule type" value="Genomic_DNA"/>
</dbReference>
<dbReference type="InterPro" id="IPR030659">
    <property type="entry name" value="SecY_CS"/>
</dbReference>
<reference evidence="1 2" key="1">
    <citation type="journal article" date="2013" name="Curr. Biol.">
        <title>The Genome of the Foraminiferan Reticulomyxa filosa.</title>
        <authorList>
            <person name="Glockner G."/>
            <person name="Hulsmann N."/>
            <person name="Schleicher M."/>
            <person name="Noegel A.A."/>
            <person name="Eichinger L."/>
            <person name="Gallinger C."/>
            <person name="Pawlowski J."/>
            <person name="Sierra R."/>
            <person name="Euteneuer U."/>
            <person name="Pillet L."/>
            <person name="Moustafa A."/>
            <person name="Platzer M."/>
            <person name="Groth M."/>
            <person name="Szafranski K."/>
            <person name="Schliwa M."/>
        </authorList>
    </citation>
    <scope>NUCLEOTIDE SEQUENCE [LARGE SCALE GENOMIC DNA]</scope>
</reference>
<accession>X6M040</accession>
<organism evidence="1 2">
    <name type="scientific">Reticulomyxa filosa</name>
    <dbReference type="NCBI Taxonomy" id="46433"/>
    <lineage>
        <taxon>Eukaryota</taxon>
        <taxon>Sar</taxon>
        <taxon>Rhizaria</taxon>
        <taxon>Retaria</taxon>
        <taxon>Foraminifera</taxon>
        <taxon>Monothalamids</taxon>
        <taxon>Reticulomyxidae</taxon>
        <taxon>Reticulomyxa</taxon>
    </lineage>
</organism>
<keyword evidence="2" id="KW-1185">Reference proteome</keyword>
<dbReference type="SUPFAM" id="SSF103491">
    <property type="entry name" value="Preprotein translocase SecY subunit"/>
    <property type="match status" value="1"/>
</dbReference>
<dbReference type="AlphaFoldDB" id="X6M040"/>
<dbReference type="PROSITE" id="PS00756">
    <property type="entry name" value="SECY_2"/>
    <property type="match status" value="1"/>
</dbReference>
<gene>
    <name evidence="1" type="ORF">RFI_30143</name>
</gene>
<name>X6M040_RETFI</name>